<dbReference type="RefSeq" id="XP_070892095.1">
    <property type="nucleotide sequence ID" value="XM_071047478.1"/>
</dbReference>
<name>A0ABR4J8T4_9EURO</name>
<dbReference type="EMBL" id="JBFXLR010000115">
    <property type="protein sequence ID" value="KAL2836445.1"/>
    <property type="molecule type" value="Genomic_DNA"/>
</dbReference>
<protein>
    <submittedName>
        <fullName evidence="1">Uncharacterized protein</fullName>
    </submittedName>
</protein>
<gene>
    <name evidence="1" type="ORF">BJX68DRAFT_273497</name>
</gene>
<proteinExistence type="predicted"/>
<dbReference type="Gene3D" id="3.40.390.10">
    <property type="entry name" value="Collagenase (Catalytic Domain)"/>
    <property type="match status" value="1"/>
</dbReference>
<accession>A0ABR4J8T4</accession>
<dbReference type="GeneID" id="98162642"/>
<dbReference type="Proteomes" id="UP001610444">
    <property type="component" value="Unassembled WGS sequence"/>
</dbReference>
<organism evidence="1 2">
    <name type="scientific">Aspergillus pseudodeflectus</name>
    <dbReference type="NCBI Taxonomy" id="176178"/>
    <lineage>
        <taxon>Eukaryota</taxon>
        <taxon>Fungi</taxon>
        <taxon>Dikarya</taxon>
        <taxon>Ascomycota</taxon>
        <taxon>Pezizomycotina</taxon>
        <taxon>Eurotiomycetes</taxon>
        <taxon>Eurotiomycetidae</taxon>
        <taxon>Eurotiales</taxon>
        <taxon>Aspergillaceae</taxon>
        <taxon>Aspergillus</taxon>
        <taxon>Aspergillus subgen. Nidulantes</taxon>
    </lineage>
</organism>
<sequence>MRVPFHLVYLSPILYGIGCSSIPTDHGVYHSVSDNSSLAPNDGLARGRQLRADGVVPIPLVKRTLIDDRCTGEAYNKMENAYFELVTAIGRTEELRDWLKLFPTGAPSDDDVKSALLTFEVIFGKVYGSHGQIQAGLDTIQQVIGKAAFAWSVPWKHILRSNPKGALPDDAKAILSTIYTEDETAPPTFDWYCSNEAWLEPLGGKRYLDMFSPRGLGQNEIELDHICDDNPRGLVAFMTHYEDLIDTLYATDRLTFCPARLETLDWSLEDARQMVVNGDRVHLDHLEEHTVGLNFLHELGHLQVAMGIDGAYADVPWAGGPNGKAYGWAAIRAITPALAERNADNFAYWVIAMFLDDCDWHTGWALPFEDMPDYGQHM</sequence>
<dbReference type="SUPFAM" id="SSF55486">
    <property type="entry name" value="Metalloproteases ('zincins'), catalytic domain"/>
    <property type="match status" value="1"/>
</dbReference>
<keyword evidence="2" id="KW-1185">Reference proteome</keyword>
<evidence type="ECO:0000313" key="2">
    <source>
        <dbReference type="Proteomes" id="UP001610444"/>
    </source>
</evidence>
<evidence type="ECO:0000313" key="1">
    <source>
        <dbReference type="EMBL" id="KAL2836445.1"/>
    </source>
</evidence>
<comment type="caution">
    <text evidence="1">The sequence shown here is derived from an EMBL/GenBank/DDBJ whole genome shotgun (WGS) entry which is preliminary data.</text>
</comment>
<reference evidence="1 2" key="1">
    <citation type="submission" date="2024-07" db="EMBL/GenBank/DDBJ databases">
        <title>Section-level genome sequencing and comparative genomics of Aspergillus sections Usti and Cavernicolus.</title>
        <authorList>
            <consortium name="Lawrence Berkeley National Laboratory"/>
            <person name="Nybo J.L."/>
            <person name="Vesth T.C."/>
            <person name="Theobald S."/>
            <person name="Frisvad J.C."/>
            <person name="Larsen T.O."/>
            <person name="Kjaerboelling I."/>
            <person name="Rothschild-Mancinelli K."/>
            <person name="Lyhne E.K."/>
            <person name="Kogle M.E."/>
            <person name="Barry K."/>
            <person name="Clum A."/>
            <person name="Na H."/>
            <person name="Ledsgaard L."/>
            <person name="Lin J."/>
            <person name="Lipzen A."/>
            <person name="Kuo A."/>
            <person name="Riley R."/>
            <person name="Mondo S."/>
            <person name="LaButti K."/>
            <person name="Haridas S."/>
            <person name="Pangalinan J."/>
            <person name="Salamov A.A."/>
            <person name="Simmons B.A."/>
            <person name="Magnuson J.K."/>
            <person name="Chen J."/>
            <person name="Drula E."/>
            <person name="Henrissat B."/>
            <person name="Wiebenga A."/>
            <person name="Lubbers R.J."/>
            <person name="Gomes A.C."/>
            <person name="Macurrencykelacurrency M.R."/>
            <person name="Stajich J."/>
            <person name="Grigoriev I.V."/>
            <person name="Mortensen U.H."/>
            <person name="De vries R.P."/>
            <person name="Baker S.E."/>
            <person name="Andersen M.R."/>
        </authorList>
    </citation>
    <scope>NUCLEOTIDE SEQUENCE [LARGE SCALE GENOMIC DNA]</scope>
    <source>
        <strain evidence="1 2">CBS 756.74</strain>
    </source>
</reference>
<dbReference type="InterPro" id="IPR024079">
    <property type="entry name" value="MetalloPept_cat_dom_sf"/>
</dbReference>